<feature type="region of interest" description="Disordered" evidence="1">
    <location>
        <begin position="80"/>
        <end position="155"/>
    </location>
</feature>
<feature type="compositionally biased region" description="Low complexity" evidence="1">
    <location>
        <begin position="112"/>
        <end position="121"/>
    </location>
</feature>
<feature type="compositionally biased region" description="Pro residues" evidence="1">
    <location>
        <begin position="92"/>
        <end position="110"/>
    </location>
</feature>
<evidence type="ECO:0000313" key="3">
    <source>
        <dbReference type="Proteomes" id="UP000235392"/>
    </source>
</evidence>
<evidence type="ECO:0000313" key="2">
    <source>
        <dbReference type="EMBL" id="PLW18325.1"/>
    </source>
</evidence>
<feature type="compositionally biased region" description="Polar residues" evidence="1">
    <location>
        <begin position="80"/>
        <end position="89"/>
    </location>
</feature>
<sequence>MEISDGWSAREDLDLLNRSFLLAPPPPIDLSTGRDPSCLAITAAKENHAEYQELIIAPHGPPAHQVSAWLYTSINRSPSRLATTSSQALPSPQVPPEPSSVPKRLMPPPDTSSAPSSKPLSSTPPPPPPGTRSKELPSLPAPSDQSALQKRLAPSETLVSAISQTFWLLP</sequence>
<dbReference type="Proteomes" id="UP000235392">
    <property type="component" value="Unassembled WGS sequence"/>
</dbReference>
<reference evidence="2 3" key="1">
    <citation type="submission" date="2017-11" db="EMBL/GenBank/DDBJ databases">
        <title>De novo assembly and phasing of dikaryotic genomes from two isolates of Puccinia coronata f. sp. avenae, the causal agent of oat crown rust.</title>
        <authorList>
            <person name="Miller M.E."/>
            <person name="Zhang Y."/>
            <person name="Omidvar V."/>
            <person name="Sperschneider J."/>
            <person name="Schwessinger B."/>
            <person name="Raley C."/>
            <person name="Palmer J.M."/>
            <person name="Garnica D."/>
            <person name="Upadhyaya N."/>
            <person name="Rathjen J."/>
            <person name="Taylor J.M."/>
            <person name="Park R.F."/>
            <person name="Dodds P.N."/>
            <person name="Hirsch C.D."/>
            <person name="Kianian S.F."/>
            <person name="Figueroa M."/>
        </authorList>
    </citation>
    <scope>NUCLEOTIDE SEQUENCE [LARGE SCALE GENOMIC DNA]</scope>
    <source>
        <strain evidence="2">12SD80</strain>
    </source>
</reference>
<dbReference type="EMBL" id="PGCI01000735">
    <property type="protein sequence ID" value="PLW18325.1"/>
    <property type="molecule type" value="Genomic_DNA"/>
</dbReference>
<evidence type="ECO:0000256" key="1">
    <source>
        <dbReference type="SAM" id="MobiDB-lite"/>
    </source>
</evidence>
<dbReference type="AlphaFoldDB" id="A0A2N5SYM5"/>
<name>A0A2N5SYM5_9BASI</name>
<protein>
    <submittedName>
        <fullName evidence="2">Uncharacterized protein</fullName>
    </submittedName>
</protein>
<accession>A0A2N5SYM5</accession>
<organism evidence="2 3">
    <name type="scientific">Puccinia coronata f. sp. avenae</name>
    <dbReference type="NCBI Taxonomy" id="200324"/>
    <lineage>
        <taxon>Eukaryota</taxon>
        <taxon>Fungi</taxon>
        <taxon>Dikarya</taxon>
        <taxon>Basidiomycota</taxon>
        <taxon>Pucciniomycotina</taxon>
        <taxon>Pucciniomycetes</taxon>
        <taxon>Pucciniales</taxon>
        <taxon>Pucciniaceae</taxon>
        <taxon>Puccinia</taxon>
    </lineage>
</organism>
<comment type="caution">
    <text evidence="2">The sequence shown here is derived from an EMBL/GenBank/DDBJ whole genome shotgun (WGS) entry which is preliminary data.</text>
</comment>
<proteinExistence type="predicted"/>
<gene>
    <name evidence="2" type="ORF">PCASD_18512</name>
</gene>